<reference evidence="15 16" key="1">
    <citation type="journal article" name="Sci. Rep.">
        <title>Telomere-to-telomere assembled and centromere annotated genomes of the two main subspecies of the button mushroom Agaricus bisporus reveal especially polymorphic chromosome ends.</title>
        <authorList>
            <person name="Sonnenberg A.S.M."/>
            <person name="Sedaghat-Telgerd N."/>
            <person name="Lavrijssen B."/>
            <person name="Ohm R.A."/>
            <person name="Hendrickx P.M."/>
            <person name="Scholtmeijer K."/>
            <person name="Baars J.J.P."/>
            <person name="van Peer A."/>
        </authorList>
    </citation>
    <scope>NUCLEOTIDE SEQUENCE [LARGE SCALE GENOMIC DNA]</scope>
    <source>
        <strain evidence="15 16">H119_p4</strain>
    </source>
</reference>
<dbReference type="EC" id="4.2.99.18" evidence="12"/>
<keyword evidence="4 12" id="KW-0227">DNA damage</keyword>
<comment type="subcellular location">
    <subcellularLocation>
        <location evidence="12">Nucleus</location>
    </subcellularLocation>
    <subcellularLocation>
        <location evidence="12">Mitochondrion</location>
    </subcellularLocation>
</comment>
<dbReference type="InterPro" id="IPR000445">
    <property type="entry name" value="HhH_motif"/>
</dbReference>
<dbReference type="GO" id="GO:0005739">
    <property type="term" value="C:mitochondrion"/>
    <property type="evidence" value="ECO:0007669"/>
    <property type="project" value="UniProtKB-SubCell"/>
</dbReference>
<dbReference type="Pfam" id="PF00730">
    <property type="entry name" value="HhH-GPD"/>
    <property type="match status" value="1"/>
</dbReference>
<dbReference type="Gene3D" id="1.10.1670.10">
    <property type="entry name" value="Helix-hairpin-Helix base-excision DNA repair enzymes (C-terminal)"/>
    <property type="match status" value="1"/>
</dbReference>
<comment type="caution">
    <text evidence="15">The sequence shown here is derived from an EMBL/GenBank/DDBJ whole genome shotgun (WGS) entry which is preliminary data.</text>
</comment>
<keyword evidence="3" id="KW-0479">Metal-binding</keyword>
<evidence type="ECO:0000256" key="9">
    <source>
        <dbReference type="ARBA" id="ARBA00023239"/>
    </source>
</evidence>
<dbReference type="PANTHER" id="PTHR43286">
    <property type="entry name" value="ENDONUCLEASE III-LIKE PROTEIN 1"/>
    <property type="match status" value="1"/>
</dbReference>
<dbReference type="GO" id="GO:0005634">
    <property type="term" value="C:nucleus"/>
    <property type="evidence" value="ECO:0007669"/>
    <property type="project" value="UniProtKB-SubCell"/>
</dbReference>
<dbReference type="AlphaFoldDB" id="A0A8H7F5A8"/>
<evidence type="ECO:0000313" key="15">
    <source>
        <dbReference type="EMBL" id="KAF7777689.1"/>
    </source>
</evidence>
<dbReference type="InterPro" id="IPR023170">
    <property type="entry name" value="HhH_base_excis_C"/>
</dbReference>
<keyword evidence="6" id="KW-0408">Iron</keyword>
<protein>
    <recommendedName>
        <fullName evidence="12">Endonuclease III homolog</fullName>
        <ecNumber evidence="12">3.2.2.-</ecNumber>
        <ecNumber evidence="12">4.2.99.18</ecNumber>
    </recommendedName>
    <alternativeName>
        <fullName evidence="12">Bifunctional DNA N-glycosylase/DNA-(apurinic or apyrimidinic site) lyase</fullName>
        <shortName evidence="12">DNA glycosylase/AP lyase</shortName>
    </alternativeName>
</protein>
<evidence type="ECO:0000313" key="16">
    <source>
        <dbReference type="Proteomes" id="UP000629468"/>
    </source>
</evidence>
<keyword evidence="12" id="KW-0539">Nucleus</keyword>
<dbReference type="GO" id="GO:0006289">
    <property type="term" value="P:nucleotide-excision repair"/>
    <property type="evidence" value="ECO:0007669"/>
    <property type="project" value="TreeGrafter"/>
</dbReference>
<dbReference type="PANTHER" id="PTHR43286:SF1">
    <property type="entry name" value="ENDONUCLEASE III-LIKE PROTEIN 1"/>
    <property type="match status" value="1"/>
</dbReference>
<keyword evidence="8 12" id="KW-0234">DNA repair</keyword>
<dbReference type="EMBL" id="JABXXO010000005">
    <property type="protein sequence ID" value="KAF7777689.1"/>
    <property type="molecule type" value="Genomic_DNA"/>
</dbReference>
<dbReference type="FunFam" id="1.10.340.30:FF:000005">
    <property type="entry name" value="Endonuclease III-like protein 1"/>
    <property type="match status" value="1"/>
</dbReference>
<evidence type="ECO:0000256" key="1">
    <source>
        <dbReference type="ARBA" id="ARBA00008343"/>
    </source>
</evidence>
<dbReference type="Pfam" id="PF00633">
    <property type="entry name" value="HHH"/>
    <property type="match status" value="1"/>
</dbReference>
<proteinExistence type="inferred from homology"/>
<keyword evidence="2" id="KW-0004">4Fe-4S</keyword>
<dbReference type="GO" id="GO:0003677">
    <property type="term" value="F:DNA binding"/>
    <property type="evidence" value="ECO:0007669"/>
    <property type="project" value="UniProtKB-UniRule"/>
</dbReference>
<gene>
    <name evidence="12" type="primary">NTH1</name>
    <name evidence="15" type="ORF">Agabi119p4_3761</name>
</gene>
<dbReference type="InterPro" id="IPR011257">
    <property type="entry name" value="DNA_glycosylase"/>
</dbReference>
<dbReference type="GO" id="GO:0046872">
    <property type="term" value="F:metal ion binding"/>
    <property type="evidence" value="ECO:0007669"/>
    <property type="project" value="UniProtKB-KW"/>
</dbReference>
<dbReference type="InterPro" id="IPR004036">
    <property type="entry name" value="Endonuclease-III-like_CS2"/>
</dbReference>
<evidence type="ECO:0000256" key="13">
    <source>
        <dbReference type="SAM" id="MobiDB-lite"/>
    </source>
</evidence>
<evidence type="ECO:0000256" key="2">
    <source>
        <dbReference type="ARBA" id="ARBA00022485"/>
    </source>
</evidence>
<dbReference type="InterPro" id="IPR030841">
    <property type="entry name" value="NTH1"/>
</dbReference>
<dbReference type="Proteomes" id="UP000629468">
    <property type="component" value="Unassembled WGS sequence"/>
</dbReference>
<dbReference type="PROSITE" id="PS01155">
    <property type="entry name" value="ENDONUCLEASE_III_2"/>
    <property type="match status" value="1"/>
</dbReference>
<dbReference type="HAMAP" id="MF_03183">
    <property type="entry name" value="Endonuclease_III_Nth"/>
    <property type="match status" value="1"/>
</dbReference>
<dbReference type="GO" id="GO:0006285">
    <property type="term" value="P:base-excision repair, AP site formation"/>
    <property type="evidence" value="ECO:0007669"/>
    <property type="project" value="UniProtKB-UniRule"/>
</dbReference>
<evidence type="ECO:0000256" key="8">
    <source>
        <dbReference type="ARBA" id="ARBA00023204"/>
    </source>
</evidence>
<feature type="domain" description="HhH-GPD" evidence="14">
    <location>
        <begin position="153"/>
        <end position="306"/>
    </location>
</feature>
<evidence type="ECO:0000256" key="6">
    <source>
        <dbReference type="ARBA" id="ARBA00023004"/>
    </source>
</evidence>
<evidence type="ECO:0000259" key="14">
    <source>
        <dbReference type="SMART" id="SM00478"/>
    </source>
</evidence>
<accession>A0A8H7F5A8</accession>
<dbReference type="GO" id="GO:0000703">
    <property type="term" value="F:oxidized pyrimidine nucleobase lesion DNA N-glycosylase activity"/>
    <property type="evidence" value="ECO:0007669"/>
    <property type="project" value="UniProtKB-UniRule"/>
</dbReference>
<feature type="region of interest" description="Disordered" evidence="13">
    <location>
        <begin position="53"/>
        <end position="86"/>
    </location>
</feature>
<evidence type="ECO:0000256" key="10">
    <source>
        <dbReference type="ARBA" id="ARBA00023295"/>
    </source>
</evidence>
<dbReference type="CDD" id="cd00056">
    <property type="entry name" value="ENDO3c"/>
    <property type="match status" value="1"/>
</dbReference>
<evidence type="ECO:0000256" key="3">
    <source>
        <dbReference type="ARBA" id="ARBA00022723"/>
    </source>
</evidence>
<comment type="similarity">
    <text evidence="1 12">Belongs to the Nth/MutY family.</text>
</comment>
<evidence type="ECO:0000256" key="5">
    <source>
        <dbReference type="ARBA" id="ARBA00022801"/>
    </source>
</evidence>
<dbReference type="SMART" id="SM00478">
    <property type="entry name" value="ENDO3c"/>
    <property type="match status" value="1"/>
</dbReference>
<comment type="catalytic activity">
    <reaction evidence="11 12">
        <text>2'-deoxyribonucleotide-(2'-deoxyribose 5'-phosphate)-2'-deoxyribonucleotide-DNA = a 3'-end 2'-deoxyribonucleotide-(2,3-dehydro-2,3-deoxyribose 5'-phosphate)-DNA + a 5'-end 5'-phospho-2'-deoxyribonucleoside-DNA + H(+)</text>
        <dbReference type="Rhea" id="RHEA:66592"/>
        <dbReference type="Rhea" id="RHEA-COMP:13180"/>
        <dbReference type="Rhea" id="RHEA-COMP:16897"/>
        <dbReference type="Rhea" id="RHEA-COMP:17067"/>
        <dbReference type="ChEBI" id="CHEBI:15378"/>
        <dbReference type="ChEBI" id="CHEBI:136412"/>
        <dbReference type="ChEBI" id="CHEBI:157695"/>
        <dbReference type="ChEBI" id="CHEBI:167181"/>
        <dbReference type="EC" id="4.2.99.18"/>
    </reaction>
</comment>
<sequence>MASKYRTTRSTSRIAAMNEVAASSSSIFDSQDVENSTPRASAAMVATQMKQIHEIESSNDGCTSRPTKRKRKQYDTSAPRKAAKSALLKKTAAAGVITLPGQQPENWRTVYDTIKEMRSHFTAPADTMGCEQSKHKENDPKNSRFTTLVYLMLSSQTKDEITDAAVTKLKAAVGGTLSIDAIVSAEESTVSAAINKVGFWRRKAGYIKQTAQRLLHDFDSDVPKTVKELCSLPGVGPKMAILALHVAWDINTGIGVDSHVHRISNLLGWHNKPTKSAEETRLSLQSWLPAEFHREINGLLVGFGQVICLPTKPRCDTCELSARGLCPNARMAFKATDSEGTVHLNPESSPKLNIEIDEGTLHSPVQDTSLLSCPCFTPLTCND</sequence>
<dbReference type="GO" id="GO:0140078">
    <property type="term" value="F:class I DNA-(apurinic or apyrimidinic site) endonuclease activity"/>
    <property type="evidence" value="ECO:0007669"/>
    <property type="project" value="UniProtKB-EC"/>
</dbReference>
<keyword evidence="7" id="KW-0411">Iron-sulfur</keyword>
<evidence type="ECO:0000256" key="11">
    <source>
        <dbReference type="ARBA" id="ARBA00044632"/>
    </source>
</evidence>
<dbReference type="SUPFAM" id="SSF48150">
    <property type="entry name" value="DNA-glycosylase"/>
    <property type="match status" value="1"/>
</dbReference>
<dbReference type="GO" id="GO:0051539">
    <property type="term" value="F:4 iron, 4 sulfur cluster binding"/>
    <property type="evidence" value="ECO:0007669"/>
    <property type="project" value="UniProtKB-KW"/>
</dbReference>
<keyword evidence="12" id="KW-0496">Mitochondrion</keyword>
<evidence type="ECO:0000256" key="4">
    <source>
        <dbReference type="ARBA" id="ARBA00022763"/>
    </source>
</evidence>
<dbReference type="InterPro" id="IPR003265">
    <property type="entry name" value="HhH-GPD_domain"/>
</dbReference>
<organism evidence="15 16">
    <name type="scientific">Agaricus bisporus var. burnettii</name>
    <dbReference type="NCBI Taxonomy" id="192524"/>
    <lineage>
        <taxon>Eukaryota</taxon>
        <taxon>Fungi</taxon>
        <taxon>Dikarya</taxon>
        <taxon>Basidiomycota</taxon>
        <taxon>Agaricomycotina</taxon>
        <taxon>Agaricomycetes</taxon>
        <taxon>Agaricomycetidae</taxon>
        <taxon>Agaricales</taxon>
        <taxon>Agaricineae</taxon>
        <taxon>Agaricaceae</taxon>
        <taxon>Agaricus</taxon>
    </lineage>
</organism>
<name>A0A8H7F5A8_AGABI</name>
<dbReference type="EC" id="3.2.2.-" evidence="12"/>
<keyword evidence="9 12" id="KW-0456">Lyase</keyword>
<evidence type="ECO:0000256" key="7">
    <source>
        <dbReference type="ARBA" id="ARBA00023014"/>
    </source>
</evidence>
<keyword evidence="5 12" id="KW-0378">Hydrolase</keyword>
<dbReference type="Gene3D" id="1.10.340.30">
    <property type="entry name" value="Hypothetical protein, domain 2"/>
    <property type="match status" value="1"/>
</dbReference>
<evidence type="ECO:0000256" key="12">
    <source>
        <dbReference type="HAMAP-Rule" id="MF_03183"/>
    </source>
</evidence>
<comment type="function">
    <text evidence="12">Bifunctional DNA N-glycosylase with associated apurinic/apyrimidinic (AP) lyase function that catalyzes the first step in base excision repair (BER), the primary repair pathway for the repair of oxidative DNA damage. The DNA N-glycosylase activity releases the damaged DNA base from DNA by cleaving the N-glycosidic bond, leaving an AP site. The AP lyase activity cleaves the phosphodiester bond 3' to the AP site by a beta-elimination. Primarily recognizes and repairs oxidative base damage of pyrimidines.</text>
</comment>
<comment type="caution">
    <text evidence="12">Lacks conserved residue(s) required for the propagation of feature annotation.</text>
</comment>
<keyword evidence="10 12" id="KW-0326">Glycosidase</keyword>